<keyword evidence="3" id="KW-1185">Reference proteome</keyword>
<proteinExistence type="predicted"/>
<organism evidence="2 3">
    <name type="scientific">Candidatus Manganitrophus noduliformans</name>
    <dbReference type="NCBI Taxonomy" id="2606439"/>
    <lineage>
        <taxon>Bacteria</taxon>
        <taxon>Pseudomonadati</taxon>
        <taxon>Nitrospirota</taxon>
        <taxon>Nitrospiria</taxon>
        <taxon>Candidatus Troglogloeales</taxon>
        <taxon>Candidatus Manganitrophaceae</taxon>
        <taxon>Candidatus Manganitrophus</taxon>
    </lineage>
</organism>
<dbReference type="Gene3D" id="2.40.10.220">
    <property type="entry name" value="predicted glycosyltransferase like domains"/>
    <property type="match status" value="1"/>
</dbReference>
<dbReference type="InterPro" id="IPR009875">
    <property type="entry name" value="PilZ_domain"/>
</dbReference>
<dbReference type="EMBL" id="VTOW01000001">
    <property type="protein sequence ID" value="NKE69145.1"/>
    <property type="molecule type" value="Genomic_DNA"/>
</dbReference>
<accession>A0A7X6I995</accession>
<comment type="caution">
    <text evidence="2">The sequence shown here is derived from an EMBL/GenBank/DDBJ whole genome shotgun (WGS) entry which is preliminary data.</text>
</comment>
<evidence type="ECO:0000259" key="1">
    <source>
        <dbReference type="Pfam" id="PF07238"/>
    </source>
</evidence>
<dbReference type="RefSeq" id="WP_168057444.1">
    <property type="nucleotide sequence ID" value="NZ_VTOW01000001.1"/>
</dbReference>
<name>A0A7X6I995_9BACT</name>
<sequence>MQERRKSQRIGFNLKIALIQEGGGVIEILRPNIGWGGIGGYTRDPVEAGKGIEIEVFFEQRSGEMTSEKLSGKIVWARRDGNFNALGISFSEVSRASHPRLLSYLQYIDQAD</sequence>
<dbReference type="Pfam" id="PF07238">
    <property type="entry name" value="PilZ"/>
    <property type="match status" value="1"/>
</dbReference>
<dbReference type="Proteomes" id="UP000534783">
    <property type="component" value="Unassembled WGS sequence"/>
</dbReference>
<gene>
    <name evidence="2" type="ORF">MNODULE_00050</name>
</gene>
<dbReference type="SUPFAM" id="SSF141371">
    <property type="entry name" value="PilZ domain-like"/>
    <property type="match status" value="1"/>
</dbReference>
<feature type="domain" description="PilZ" evidence="1">
    <location>
        <begin position="3"/>
        <end position="105"/>
    </location>
</feature>
<dbReference type="AlphaFoldDB" id="A0A7X6I995"/>
<reference evidence="2 3" key="1">
    <citation type="journal article" date="2020" name="Nature">
        <title>Bacterial chemolithoautotrophy via manganese oxidation.</title>
        <authorList>
            <person name="Yu H."/>
            <person name="Leadbetter J.R."/>
        </authorList>
    </citation>
    <scope>NUCLEOTIDE SEQUENCE [LARGE SCALE GENOMIC DNA]</scope>
    <source>
        <strain evidence="2 3">Mn-1</strain>
    </source>
</reference>
<evidence type="ECO:0000313" key="2">
    <source>
        <dbReference type="EMBL" id="NKE69145.1"/>
    </source>
</evidence>
<dbReference type="GO" id="GO:0035438">
    <property type="term" value="F:cyclic-di-GMP binding"/>
    <property type="evidence" value="ECO:0007669"/>
    <property type="project" value="InterPro"/>
</dbReference>
<protein>
    <submittedName>
        <fullName evidence="2">PilZ domain-containing protein</fullName>
    </submittedName>
</protein>
<evidence type="ECO:0000313" key="3">
    <source>
        <dbReference type="Proteomes" id="UP000534783"/>
    </source>
</evidence>